<organism evidence="1 2">
    <name type="scientific">Desulfomicrobium orale DSM 12838</name>
    <dbReference type="NCBI Taxonomy" id="888061"/>
    <lineage>
        <taxon>Bacteria</taxon>
        <taxon>Pseudomonadati</taxon>
        <taxon>Thermodesulfobacteriota</taxon>
        <taxon>Desulfovibrionia</taxon>
        <taxon>Desulfovibrionales</taxon>
        <taxon>Desulfomicrobiaceae</taxon>
        <taxon>Desulfomicrobium</taxon>
    </lineage>
</organism>
<reference evidence="2" key="1">
    <citation type="submission" date="2016-02" db="EMBL/GenBank/DDBJ databases">
        <authorList>
            <person name="Holder M.E."/>
            <person name="Ajami N.J."/>
            <person name="Petrosino J.F."/>
        </authorList>
    </citation>
    <scope>NUCLEOTIDE SEQUENCE [LARGE SCALE GENOMIC DNA]</scope>
    <source>
        <strain evidence="2">DSM 12838</strain>
    </source>
</reference>
<evidence type="ECO:0008006" key="3">
    <source>
        <dbReference type="Google" id="ProtNLM"/>
    </source>
</evidence>
<sequence>MKQAHLEFPLHWEYKIITRHTDQALEEVRAVFREHGFEEVPSPGAVSRNGSYITRAVTVRLKSRRQMDELTAALGRCESVKYLL</sequence>
<protein>
    <recommendedName>
        <fullName evidence="3">DUF493 domain-containing protein</fullName>
    </recommendedName>
</protein>
<dbReference type="InterPro" id="IPR007454">
    <property type="entry name" value="UPF0250_YbeD-like"/>
</dbReference>
<accession>A0A0X8JQF7</accession>
<evidence type="ECO:0000313" key="1">
    <source>
        <dbReference type="EMBL" id="AMD93024.1"/>
    </source>
</evidence>
<dbReference type="OrthoDB" id="5471449at2"/>
<dbReference type="AlphaFoldDB" id="A0A0X8JQF7"/>
<dbReference type="InterPro" id="IPR027471">
    <property type="entry name" value="YbeD-like_sf"/>
</dbReference>
<dbReference type="Pfam" id="PF04359">
    <property type="entry name" value="DUF493"/>
    <property type="match status" value="1"/>
</dbReference>
<dbReference type="EMBL" id="CP014230">
    <property type="protein sequence ID" value="AMD93024.1"/>
    <property type="molecule type" value="Genomic_DNA"/>
</dbReference>
<dbReference type="SUPFAM" id="SSF117991">
    <property type="entry name" value="YbeD/HP0495-like"/>
    <property type="match status" value="1"/>
</dbReference>
<gene>
    <name evidence="1" type="ORF">AXF15_07885</name>
</gene>
<proteinExistence type="predicted"/>
<name>A0A0X8JQF7_9BACT</name>
<evidence type="ECO:0000313" key="2">
    <source>
        <dbReference type="Proteomes" id="UP000063964"/>
    </source>
</evidence>
<dbReference type="Proteomes" id="UP000063964">
    <property type="component" value="Chromosome"/>
</dbReference>
<dbReference type="Gene3D" id="3.30.70.260">
    <property type="match status" value="1"/>
</dbReference>
<keyword evidence="2" id="KW-1185">Reference proteome</keyword>
<dbReference type="RefSeq" id="WP_066605657.1">
    <property type="nucleotide sequence ID" value="NZ_CP014230.1"/>
</dbReference>
<dbReference type="KEGG" id="doa:AXF15_07885"/>